<organism evidence="3 4">
    <name type="scientific">Poriferisphaera corsica</name>
    <dbReference type="NCBI Taxonomy" id="2528020"/>
    <lineage>
        <taxon>Bacteria</taxon>
        <taxon>Pseudomonadati</taxon>
        <taxon>Planctomycetota</taxon>
        <taxon>Phycisphaerae</taxon>
        <taxon>Phycisphaerales</taxon>
        <taxon>Phycisphaeraceae</taxon>
        <taxon>Poriferisphaera</taxon>
    </lineage>
</organism>
<dbReference type="GO" id="GO:0019867">
    <property type="term" value="C:outer membrane"/>
    <property type="evidence" value="ECO:0007669"/>
    <property type="project" value="InterPro"/>
</dbReference>
<keyword evidence="1" id="KW-0732">Signal</keyword>
<dbReference type="InterPro" id="IPR006315">
    <property type="entry name" value="OM_autotransptr_brl_dom"/>
</dbReference>
<evidence type="ECO:0000313" key="3">
    <source>
        <dbReference type="EMBL" id="QDU35290.1"/>
    </source>
</evidence>
<dbReference type="InterPro" id="IPR036709">
    <property type="entry name" value="Autotransporte_beta_dom_sf"/>
</dbReference>
<dbReference type="PROSITE" id="PS51208">
    <property type="entry name" value="AUTOTRANSPORTER"/>
    <property type="match status" value="1"/>
</dbReference>
<dbReference type="Proteomes" id="UP000317369">
    <property type="component" value="Chromosome"/>
</dbReference>
<dbReference type="KEGG" id="pcor:KS4_33710"/>
<dbReference type="SMART" id="SM00869">
    <property type="entry name" value="Autotransporter"/>
    <property type="match status" value="1"/>
</dbReference>
<dbReference type="NCBIfam" id="TIGR01414">
    <property type="entry name" value="autotrans_barl"/>
    <property type="match status" value="1"/>
</dbReference>
<name>A0A517YYJ2_9BACT</name>
<dbReference type="Gene3D" id="2.40.128.130">
    <property type="entry name" value="Autotransporter beta-domain"/>
    <property type="match status" value="1"/>
</dbReference>
<evidence type="ECO:0000259" key="2">
    <source>
        <dbReference type="PROSITE" id="PS51208"/>
    </source>
</evidence>
<accession>A0A517YYJ2</accession>
<feature type="chain" id="PRO_5021798253" evidence="1">
    <location>
        <begin position="27"/>
        <end position="1474"/>
    </location>
</feature>
<dbReference type="RefSeq" id="WP_145080398.1">
    <property type="nucleotide sequence ID" value="NZ_CP036425.1"/>
</dbReference>
<proteinExistence type="predicted"/>
<feature type="signal peptide" evidence="1">
    <location>
        <begin position="1"/>
        <end position="26"/>
    </location>
</feature>
<dbReference type="Pfam" id="PF03797">
    <property type="entry name" value="Autotransporter"/>
    <property type="match status" value="1"/>
</dbReference>
<reference evidence="3 4" key="1">
    <citation type="submission" date="2019-02" db="EMBL/GenBank/DDBJ databases">
        <title>Deep-cultivation of Planctomycetes and their phenomic and genomic characterization uncovers novel biology.</title>
        <authorList>
            <person name="Wiegand S."/>
            <person name="Jogler M."/>
            <person name="Boedeker C."/>
            <person name="Pinto D."/>
            <person name="Vollmers J."/>
            <person name="Rivas-Marin E."/>
            <person name="Kohn T."/>
            <person name="Peeters S.H."/>
            <person name="Heuer A."/>
            <person name="Rast P."/>
            <person name="Oberbeckmann S."/>
            <person name="Bunk B."/>
            <person name="Jeske O."/>
            <person name="Meyerdierks A."/>
            <person name="Storesund J.E."/>
            <person name="Kallscheuer N."/>
            <person name="Luecker S."/>
            <person name="Lage O.M."/>
            <person name="Pohl T."/>
            <person name="Merkel B.J."/>
            <person name="Hornburger P."/>
            <person name="Mueller R.-W."/>
            <person name="Bruemmer F."/>
            <person name="Labrenz M."/>
            <person name="Spormann A.M."/>
            <person name="Op den Camp H."/>
            <person name="Overmann J."/>
            <person name="Amann R."/>
            <person name="Jetten M.S.M."/>
            <person name="Mascher T."/>
            <person name="Medema M.H."/>
            <person name="Devos D.P."/>
            <person name="Kaster A.-K."/>
            <person name="Ovreas L."/>
            <person name="Rohde M."/>
            <person name="Galperin M.Y."/>
            <person name="Jogler C."/>
        </authorList>
    </citation>
    <scope>NUCLEOTIDE SEQUENCE [LARGE SCALE GENOMIC DNA]</scope>
    <source>
        <strain evidence="3 4">KS4</strain>
    </source>
</reference>
<evidence type="ECO:0000313" key="4">
    <source>
        <dbReference type="Proteomes" id="UP000317369"/>
    </source>
</evidence>
<sequence precursor="true">MKSSSYSTAILLAAFCSMAIPSSLNAGLVNTSGSNWEYQIGGPDPDFQSFTGAVTVNVPTSVVDPDLVSPHNINLAAGTYWMTSGDDMNISIEGKVQTFNTSGQLHSISATGTANLTIDLAANSNYQVYSLDYGTRGISIDSGNLDLGTVAGTLSVTGQVDPGGDSNVYAIKAGSGAITSTRIAETGIISAAGTGQHIYGIHTGGTITIGTTGTGGDGDMAGDFLINTKRSGESDSDYQSRIVNTSNVHGIYANGAVDIKGALSGNIEVHAGKSSTDESNASAITSAAGNISIGSIAETGEINVTGTGDGVSGIHASAGNVTISGPLAGDIDVQSNGNQIFGIFGQQGVTLDSIADTSLISVTGAGNVINGISAGSANGLTITNQLAGDITVVSTTDGATGLYSSGSVTIGSIAETSQITATGAGSDVNGIQGNTIDILGDFAGDITLNSTASSFRQYAMTAINDININAFTDTASITITGNSALGMGLRSQAGNVNITNQLAGDITVNGSTSLYGINAGSGVSIGALSGDISATGTSDVTGIHAGQLVDIGTVTSGGQINVTTTNDQAYGIRSISNSIDIDYLSGNITIDAGNNANVSNAYGLYADNDITIGDFDDTSNIEINATGSNVAGFYTANGDFTSSNTFVGDVTINAGQNAGASYAYGIRAADNVSINFVSADSHINIAATGSNVAGIYAGSDLEITSTFGGRITATGGKNTSDQSFVSGLYATDNVLINSIAEESHIHVGGSGTFVRGIVASSGDLDITGNLAGDITVFSTGHNSFGYSSAMGIQAEGFGAQSIRIGNITSTSNINVTGSGRNVYGITTQGSGGITINTIAGSIYAQGASEVYGIEAHNGPITIGNITGIISAIATDPSGVAAAISSESYAGGTWSPSNRDDSITLSTGANIIGDIRLSDQTTADVLTLRGTGTYNHNLYGIETLNINQNSDTTSTQTETWQLNFANDYDNTDQRNVFDTINVNHGTLGFNRNIKTTNLNVAANGGLHYTLDAASKTTSTIETTNASFNDGANISTQLNGPLQGEAQFTLVDSVNTITFESDVTGLNLIKDTALIDYEAELSSTGNQIILTASTFADLQEYANTPAFKAAQSLQDAFDADLTGDAADVLDKFQDLSEEELAEQLNKITPQQSLSTANAATETTSSIARSLTVRTQTLNAGQAIAAADSDAYPLLFSGPTMRDEDGYEFWTSAFGSFTEQDDDGSIPGYESKAAGTLVGLDRMTGNVLLGAAFGFAHADIDSNQSRGSTDLDAFTLGAYFAWTDENFKFEGGSIYTLGLADYKRETALGRTAEADDVNSHTFTNYLGVSYDIVSNDKRLAFIPNAQIAYTYFTQEKYEESKAGALNLNVDSFDNDIVTATVGLKSIYQASDNLKLNAQINYKYDFANDAPTVTSTFQSVGSTPFSTTGIESDKNAIEFGTGFDYQINDRMKASFDYAYEHRSSLKTQNITLGLNILF</sequence>
<evidence type="ECO:0000256" key="1">
    <source>
        <dbReference type="SAM" id="SignalP"/>
    </source>
</evidence>
<dbReference type="InterPro" id="IPR005546">
    <property type="entry name" value="Autotransporte_beta"/>
</dbReference>
<protein>
    <submittedName>
        <fullName evidence="3">Outer membrane protein B</fullName>
    </submittedName>
</protein>
<dbReference type="SUPFAM" id="SSF103515">
    <property type="entry name" value="Autotransporter"/>
    <property type="match status" value="1"/>
</dbReference>
<keyword evidence="4" id="KW-1185">Reference proteome</keyword>
<dbReference type="EMBL" id="CP036425">
    <property type="protein sequence ID" value="QDU35290.1"/>
    <property type="molecule type" value="Genomic_DNA"/>
</dbReference>
<feature type="domain" description="Autotransporter" evidence="2">
    <location>
        <begin position="1199"/>
        <end position="1474"/>
    </location>
</feature>
<gene>
    <name evidence="3" type="primary">ompB_4</name>
    <name evidence="3" type="ORF">KS4_33710</name>
</gene>
<dbReference type="OrthoDB" id="5760545at2"/>